<evidence type="ECO:0000313" key="1">
    <source>
        <dbReference type="EMBL" id="MBP4137077.1"/>
    </source>
</evidence>
<dbReference type="EMBL" id="JAGFBV010000003">
    <property type="protein sequence ID" value="MBP4137077.1"/>
    <property type="molecule type" value="Genomic_DNA"/>
</dbReference>
<name>A0A940X7Z5_9FLAO</name>
<gene>
    <name evidence="1" type="ORF">J3495_03165</name>
</gene>
<organism evidence="1 2">
    <name type="scientific">Flavobacterium geliluteum</name>
    <dbReference type="NCBI Taxonomy" id="2816120"/>
    <lineage>
        <taxon>Bacteria</taxon>
        <taxon>Pseudomonadati</taxon>
        <taxon>Bacteroidota</taxon>
        <taxon>Flavobacteriia</taxon>
        <taxon>Flavobacteriales</taxon>
        <taxon>Flavobacteriaceae</taxon>
        <taxon>Flavobacterium</taxon>
    </lineage>
</organism>
<comment type="caution">
    <text evidence="1">The sequence shown here is derived from an EMBL/GenBank/DDBJ whole genome shotgun (WGS) entry which is preliminary data.</text>
</comment>
<evidence type="ECO:0000313" key="2">
    <source>
        <dbReference type="Proteomes" id="UP000675047"/>
    </source>
</evidence>
<sequence>MNGFPDNVNDMMKHIDHLGDDSMDNHFSVGWSLAVDTPFQWTKQVA</sequence>
<dbReference type="Proteomes" id="UP000675047">
    <property type="component" value="Unassembled WGS sequence"/>
</dbReference>
<dbReference type="AlphaFoldDB" id="A0A940X7Z5"/>
<proteinExistence type="predicted"/>
<accession>A0A940X7Z5</accession>
<reference evidence="1 2" key="1">
    <citation type="submission" date="2021-03" db="EMBL/GenBank/DDBJ databases">
        <title>Flavobacterium Flabelliformis Sp. Nov. And Flavobacterium Geliluteum Sp. Nov., Two Novel Multidrug Resistant Psychrophilic Species Isolated From Antarctica.</title>
        <authorList>
            <person name="Kralova S."/>
            <person name="Busse H.J."/>
            <person name="Bezdicek M."/>
            <person name="Nykrynova M."/>
            <person name="Kroupova E."/>
            <person name="Krsek D."/>
            <person name="Sedlacek I."/>
        </authorList>
    </citation>
    <scope>NUCLEOTIDE SEQUENCE [LARGE SCALE GENOMIC DNA]</scope>
    <source>
        <strain evidence="1 2">P7388</strain>
    </source>
</reference>
<dbReference type="RefSeq" id="WP_210665118.1">
    <property type="nucleotide sequence ID" value="NZ_JAGFBV010000003.1"/>
</dbReference>
<protein>
    <submittedName>
        <fullName evidence="1">Uncharacterized protein</fullName>
    </submittedName>
</protein>
<keyword evidence="2" id="KW-1185">Reference proteome</keyword>